<evidence type="ECO:0000256" key="5">
    <source>
        <dbReference type="ARBA" id="ARBA00022840"/>
    </source>
</evidence>
<dbReference type="GO" id="GO:0000422">
    <property type="term" value="P:autophagy of mitochondrion"/>
    <property type="evidence" value="ECO:0007669"/>
    <property type="project" value="TreeGrafter"/>
</dbReference>
<dbReference type="InterPro" id="IPR017441">
    <property type="entry name" value="Protein_kinase_ATP_BS"/>
</dbReference>
<dbReference type="GO" id="GO:0042594">
    <property type="term" value="P:response to starvation"/>
    <property type="evidence" value="ECO:0007669"/>
    <property type="project" value="TreeGrafter"/>
</dbReference>
<dbReference type="GO" id="GO:0034727">
    <property type="term" value="P:piecemeal microautophagy of the nucleus"/>
    <property type="evidence" value="ECO:0007669"/>
    <property type="project" value="TreeGrafter"/>
</dbReference>
<dbReference type="EC" id="2.7.11.1" evidence="1"/>
<evidence type="ECO:0000256" key="1">
    <source>
        <dbReference type="ARBA" id="ARBA00012513"/>
    </source>
</evidence>
<dbReference type="PANTHER" id="PTHR24348">
    <property type="entry name" value="SERINE/THREONINE-PROTEIN KINASE UNC-51-RELATED"/>
    <property type="match status" value="1"/>
</dbReference>
<dbReference type="InterPro" id="IPR000719">
    <property type="entry name" value="Prot_kinase_dom"/>
</dbReference>
<dbReference type="InterPro" id="IPR045269">
    <property type="entry name" value="Atg1-like"/>
</dbReference>
<dbReference type="GO" id="GO:0010508">
    <property type="term" value="P:positive regulation of autophagy"/>
    <property type="evidence" value="ECO:0007669"/>
    <property type="project" value="TreeGrafter"/>
</dbReference>
<organism evidence="8">
    <name type="scientific">Rhizophagus irregularis (strain DAOM 181602 / DAOM 197198 / MUCL 43194)</name>
    <name type="common">Arbuscular mycorrhizal fungus</name>
    <name type="synonym">Glomus intraradices</name>
    <dbReference type="NCBI Taxonomy" id="747089"/>
    <lineage>
        <taxon>Eukaryota</taxon>
        <taxon>Fungi</taxon>
        <taxon>Fungi incertae sedis</taxon>
        <taxon>Mucoromycota</taxon>
        <taxon>Glomeromycotina</taxon>
        <taxon>Glomeromycetes</taxon>
        <taxon>Glomerales</taxon>
        <taxon>Glomeraceae</taxon>
        <taxon>Rhizophagus</taxon>
    </lineage>
</organism>
<dbReference type="Gene3D" id="1.10.510.10">
    <property type="entry name" value="Transferase(Phosphotransferase) domain 1"/>
    <property type="match status" value="1"/>
</dbReference>
<dbReference type="GO" id="GO:0034045">
    <property type="term" value="C:phagophore assembly site membrane"/>
    <property type="evidence" value="ECO:0007669"/>
    <property type="project" value="TreeGrafter"/>
</dbReference>
<dbReference type="SUPFAM" id="SSF56112">
    <property type="entry name" value="Protein kinase-like (PK-like)"/>
    <property type="match status" value="1"/>
</dbReference>
<dbReference type="GO" id="GO:0004674">
    <property type="term" value="F:protein serine/threonine kinase activity"/>
    <property type="evidence" value="ECO:0007669"/>
    <property type="project" value="UniProtKB-EC"/>
</dbReference>
<accession>U9TC86</accession>
<evidence type="ECO:0000256" key="6">
    <source>
        <dbReference type="PROSITE-ProRule" id="PRU10141"/>
    </source>
</evidence>
<evidence type="ECO:0000313" key="8">
    <source>
        <dbReference type="EMBL" id="ESA05745.1"/>
    </source>
</evidence>
<dbReference type="GO" id="GO:0061709">
    <property type="term" value="P:reticulophagy"/>
    <property type="evidence" value="ECO:0007669"/>
    <property type="project" value="TreeGrafter"/>
</dbReference>
<dbReference type="PROSITE" id="PS00107">
    <property type="entry name" value="PROTEIN_KINASE_ATP"/>
    <property type="match status" value="1"/>
</dbReference>
<keyword evidence="5 6" id="KW-0067">ATP-binding</keyword>
<evidence type="ECO:0000256" key="2">
    <source>
        <dbReference type="ARBA" id="ARBA00022679"/>
    </source>
</evidence>
<name>U9TC86_RHIID</name>
<dbReference type="PROSITE" id="PS50011">
    <property type="entry name" value="PROTEIN_KINASE_DOM"/>
    <property type="match status" value="1"/>
</dbReference>
<proteinExistence type="predicted"/>
<dbReference type="GO" id="GO:0005829">
    <property type="term" value="C:cytosol"/>
    <property type="evidence" value="ECO:0007669"/>
    <property type="project" value="TreeGrafter"/>
</dbReference>
<dbReference type="InterPro" id="IPR011009">
    <property type="entry name" value="Kinase-like_dom_sf"/>
</dbReference>
<sequence length="143" mass="16463">MSITTYFKINKNEFLLKDYRHYDHQDFKILFEIGSGGSAAVYAAYWKNTTSKFAIKKITKLSAGKEIINEVCEINYLLVLEYADGGTLGEYLNNAITFKPEIQLKFAKEIASAILCLHDNDIIHRDIVSLNNYIISQFIYYNN</sequence>
<feature type="binding site" evidence="6">
    <location>
        <position position="65"/>
    </location>
    <ligand>
        <name>ATP</name>
        <dbReference type="ChEBI" id="CHEBI:30616"/>
    </ligand>
</feature>
<evidence type="ECO:0000256" key="3">
    <source>
        <dbReference type="ARBA" id="ARBA00022741"/>
    </source>
</evidence>
<keyword evidence="3 6" id="KW-0547">Nucleotide-binding</keyword>
<dbReference type="AlphaFoldDB" id="U9TC86"/>
<evidence type="ECO:0000259" key="7">
    <source>
        <dbReference type="PROSITE" id="PS50011"/>
    </source>
</evidence>
<dbReference type="GO" id="GO:0005776">
    <property type="term" value="C:autophagosome"/>
    <property type="evidence" value="ECO:0007669"/>
    <property type="project" value="TreeGrafter"/>
</dbReference>
<dbReference type="Pfam" id="PF00069">
    <property type="entry name" value="Pkinase"/>
    <property type="match status" value="1"/>
</dbReference>
<protein>
    <recommendedName>
        <fullName evidence="1">non-specific serine/threonine protein kinase</fullName>
        <ecNumber evidence="1">2.7.11.1</ecNumber>
    </recommendedName>
</protein>
<gene>
    <name evidence="8" type="ORF">GLOINDRAFT_35115</name>
</gene>
<reference evidence="8" key="1">
    <citation type="submission" date="2013-07" db="EMBL/GenBank/DDBJ databases">
        <title>The genome of an arbuscular mycorrhizal fungus provides insights into the evolution of the oldest plant symbiosis.</title>
        <authorList>
            <consortium name="DOE Joint Genome Institute"/>
            <person name="Tisserant E."/>
            <person name="Malbreil M."/>
            <person name="Kuo A."/>
            <person name="Kohler A."/>
            <person name="Symeonidi A."/>
            <person name="Balestrini R."/>
            <person name="Charron P."/>
            <person name="Duensing N."/>
            <person name="Frei-dit-Frey N."/>
            <person name="Gianinazzi-Pearson V."/>
            <person name="Gilbert B."/>
            <person name="Handa Y."/>
            <person name="Hijri M."/>
            <person name="Kaul R."/>
            <person name="Kawaguchi M."/>
            <person name="Krajinski F."/>
            <person name="Lammers P."/>
            <person name="Lapierre D."/>
            <person name="Masclaux F.G."/>
            <person name="Murat C."/>
            <person name="Morin E."/>
            <person name="Ndikumana S."/>
            <person name="Pagni M."/>
            <person name="Petitpierre D."/>
            <person name="Requena N."/>
            <person name="Rosikiewicz P."/>
            <person name="Riley R."/>
            <person name="Saito K."/>
            <person name="San Clemente H."/>
            <person name="Shapiro H."/>
            <person name="van Tuinen D."/>
            <person name="Becard G."/>
            <person name="Bonfante P."/>
            <person name="Paszkowski U."/>
            <person name="Shachar-Hill Y."/>
            <person name="Young J.P."/>
            <person name="Sanders I.R."/>
            <person name="Henrissat B."/>
            <person name="Rensing S.A."/>
            <person name="Grigoriev I.V."/>
            <person name="Corradi N."/>
            <person name="Roux C."/>
            <person name="Martin F."/>
        </authorList>
    </citation>
    <scope>NUCLEOTIDE SEQUENCE</scope>
    <source>
        <strain evidence="8">DAOM 197198</strain>
    </source>
</reference>
<keyword evidence="4" id="KW-0418">Kinase</keyword>
<keyword evidence="2" id="KW-0808">Transferase</keyword>
<feature type="domain" description="Protein kinase" evidence="7">
    <location>
        <begin position="27"/>
        <end position="143"/>
    </location>
</feature>
<dbReference type="GO" id="GO:0000045">
    <property type="term" value="P:autophagosome assembly"/>
    <property type="evidence" value="ECO:0007669"/>
    <property type="project" value="TreeGrafter"/>
</dbReference>
<evidence type="ECO:0000256" key="4">
    <source>
        <dbReference type="ARBA" id="ARBA00022777"/>
    </source>
</evidence>
<dbReference type="GO" id="GO:0005524">
    <property type="term" value="F:ATP binding"/>
    <property type="evidence" value="ECO:0007669"/>
    <property type="project" value="UniProtKB-UniRule"/>
</dbReference>
<dbReference type="HOGENOM" id="CLU_000288_7_0_1"/>
<dbReference type="PANTHER" id="PTHR24348:SF22">
    <property type="entry name" value="NON-SPECIFIC SERINE_THREONINE PROTEIN KINASE"/>
    <property type="match status" value="1"/>
</dbReference>
<dbReference type="EMBL" id="KI292591">
    <property type="protein sequence ID" value="ESA05745.1"/>
    <property type="molecule type" value="Genomic_DNA"/>
</dbReference>